<dbReference type="EMBL" id="JAAXYO010000104">
    <property type="protein sequence ID" value="MBU2788082.1"/>
    <property type="molecule type" value="Genomic_DNA"/>
</dbReference>
<organism evidence="4 5">
    <name type="scientific">Igneacidithiobacillus copahuensis</name>
    <dbReference type="NCBI Taxonomy" id="2724909"/>
    <lineage>
        <taxon>Bacteria</taxon>
        <taxon>Pseudomonadati</taxon>
        <taxon>Pseudomonadota</taxon>
        <taxon>Acidithiobacillia</taxon>
        <taxon>Acidithiobacillales</taxon>
        <taxon>Acidithiobacillaceae</taxon>
        <taxon>Igneacidithiobacillus</taxon>
    </lineage>
</organism>
<dbReference type="InterPro" id="IPR004606">
    <property type="entry name" value="Mop_domain"/>
</dbReference>
<dbReference type="Gene3D" id="2.40.50.100">
    <property type="match status" value="1"/>
</dbReference>
<evidence type="ECO:0000313" key="4">
    <source>
        <dbReference type="EMBL" id="MBU2788082.1"/>
    </source>
</evidence>
<dbReference type="Pfam" id="PF03459">
    <property type="entry name" value="TOBE"/>
    <property type="match status" value="1"/>
</dbReference>
<keyword evidence="5" id="KW-1185">Reference proteome</keyword>
<dbReference type="Proteomes" id="UP001197378">
    <property type="component" value="Unassembled WGS sequence"/>
</dbReference>
<comment type="caution">
    <text evidence="4">The sequence shown here is derived from an EMBL/GenBank/DDBJ whole genome shotgun (WGS) entry which is preliminary data.</text>
</comment>
<reference evidence="4" key="1">
    <citation type="journal article" date="2021" name="ISME J.">
        <title>Genomic evolution of the class Acidithiobacillia: deep-branching Proteobacteria living in extreme acidic conditions.</title>
        <authorList>
            <person name="Moya-Beltran A."/>
            <person name="Beard S."/>
            <person name="Rojas-Villalobos C."/>
            <person name="Issotta F."/>
            <person name="Gallardo Y."/>
            <person name="Ulloa R."/>
            <person name="Giaveno A."/>
            <person name="Degli Esposti M."/>
            <person name="Johnson D.B."/>
            <person name="Quatrini R."/>
        </authorList>
    </citation>
    <scope>NUCLEOTIDE SEQUENCE</scope>
    <source>
        <strain evidence="4">VAN18-1</strain>
    </source>
</reference>
<dbReference type="SUPFAM" id="SSF50331">
    <property type="entry name" value="MOP-like"/>
    <property type="match status" value="1"/>
</dbReference>
<sequence length="67" mass="7086">MQTSIRNQISGKVLEIVEDKVLTEVVMETAAGKIAAVITTRSAREMSLQVGDTVAAIIKATNVSIGK</sequence>
<evidence type="ECO:0000256" key="1">
    <source>
        <dbReference type="ARBA" id="ARBA00022505"/>
    </source>
</evidence>
<dbReference type="NCBIfam" id="TIGR00638">
    <property type="entry name" value="Mop"/>
    <property type="match status" value="1"/>
</dbReference>
<proteinExistence type="predicted"/>
<dbReference type="AlphaFoldDB" id="A0AAE2YQ43"/>
<dbReference type="GO" id="GO:0015689">
    <property type="term" value="P:molybdate ion transport"/>
    <property type="evidence" value="ECO:0007669"/>
    <property type="project" value="InterPro"/>
</dbReference>
<gene>
    <name evidence="4" type="ORF">HFQ13_07675</name>
</gene>
<feature type="domain" description="Mop" evidence="3">
    <location>
        <begin position="2"/>
        <end position="67"/>
    </location>
</feature>
<evidence type="ECO:0000313" key="5">
    <source>
        <dbReference type="Proteomes" id="UP001197378"/>
    </source>
</evidence>
<dbReference type="PROSITE" id="PS51866">
    <property type="entry name" value="MOP"/>
    <property type="match status" value="1"/>
</dbReference>
<dbReference type="InterPro" id="IPR005116">
    <property type="entry name" value="Transp-assoc_OB_typ1"/>
</dbReference>
<keyword evidence="1 2" id="KW-0500">Molybdenum</keyword>
<accession>A0AAE2YQ43</accession>
<evidence type="ECO:0000256" key="2">
    <source>
        <dbReference type="PROSITE-ProRule" id="PRU01213"/>
    </source>
</evidence>
<name>A0AAE2YQ43_9PROT</name>
<dbReference type="InterPro" id="IPR008995">
    <property type="entry name" value="Mo/tungstate-bd_C_term_dom"/>
</dbReference>
<protein>
    <submittedName>
        <fullName evidence="4">TOBE domain-containing protein</fullName>
    </submittedName>
</protein>
<evidence type="ECO:0000259" key="3">
    <source>
        <dbReference type="PROSITE" id="PS51866"/>
    </source>
</evidence>
<dbReference type="RefSeq" id="WP_215872676.1">
    <property type="nucleotide sequence ID" value="NZ_JAAXYO010000104.1"/>
</dbReference>